<comment type="caution">
    <text evidence="1">The sequence shown here is derived from an EMBL/GenBank/DDBJ whole genome shotgun (WGS) entry which is preliminary data.</text>
</comment>
<proteinExistence type="predicted"/>
<protein>
    <submittedName>
        <fullName evidence="1">Uncharacterized protein</fullName>
    </submittedName>
</protein>
<dbReference type="Proteomes" id="UP000663866">
    <property type="component" value="Unassembled WGS sequence"/>
</dbReference>
<organism evidence="1 2">
    <name type="scientific">Rotaria magnacalcarata</name>
    <dbReference type="NCBI Taxonomy" id="392030"/>
    <lineage>
        <taxon>Eukaryota</taxon>
        <taxon>Metazoa</taxon>
        <taxon>Spiralia</taxon>
        <taxon>Gnathifera</taxon>
        <taxon>Rotifera</taxon>
        <taxon>Eurotatoria</taxon>
        <taxon>Bdelloidea</taxon>
        <taxon>Philodinida</taxon>
        <taxon>Philodinidae</taxon>
        <taxon>Rotaria</taxon>
    </lineage>
</organism>
<evidence type="ECO:0000313" key="1">
    <source>
        <dbReference type="EMBL" id="CAF4653867.1"/>
    </source>
</evidence>
<sequence>LYESKEQIRNTFKESLITAVRNGLFDCNNIRIDLCFRDWFIIKLKLMGFETFESKAPVELILYG</sequence>
<evidence type="ECO:0000313" key="2">
    <source>
        <dbReference type="Proteomes" id="UP000663866"/>
    </source>
</evidence>
<name>A0A821FMI1_9BILA</name>
<reference evidence="1" key="1">
    <citation type="submission" date="2021-02" db="EMBL/GenBank/DDBJ databases">
        <authorList>
            <person name="Nowell W R."/>
        </authorList>
    </citation>
    <scope>NUCLEOTIDE SEQUENCE</scope>
</reference>
<accession>A0A821FMI1</accession>
<keyword evidence="2" id="KW-1185">Reference proteome</keyword>
<gene>
    <name evidence="1" type="ORF">OVN521_LOCUS46887</name>
</gene>
<dbReference type="EMBL" id="CAJOBG010087664">
    <property type="protein sequence ID" value="CAF4653867.1"/>
    <property type="molecule type" value="Genomic_DNA"/>
</dbReference>
<dbReference type="AlphaFoldDB" id="A0A821FMI1"/>
<feature type="non-terminal residue" evidence="1">
    <location>
        <position position="1"/>
    </location>
</feature>